<evidence type="ECO:0000256" key="6">
    <source>
        <dbReference type="ARBA" id="ARBA00023170"/>
    </source>
</evidence>
<dbReference type="Pfam" id="PF01094">
    <property type="entry name" value="ANF_receptor"/>
    <property type="match status" value="1"/>
</dbReference>
<evidence type="ECO:0000256" key="2">
    <source>
        <dbReference type="ARBA" id="ARBA00022692"/>
    </source>
</evidence>
<accession>A0AA35S9I1</accession>
<dbReference type="AlphaFoldDB" id="A0AA35S9I1"/>
<dbReference type="InterPro" id="IPR028082">
    <property type="entry name" value="Peripla_BP_I"/>
</dbReference>
<keyword evidence="3" id="KW-1133">Transmembrane helix</keyword>
<evidence type="ECO:0000256" key="5">
    <source>
        <dbReference type="ARBA" id="ARBA00023136"/>
    </source>
</evidence>
<evidence type="ECO:0000256" key="8">
    <source>
        <dbReference type="ARBA" id="ARBA00023224"/>
    </source>
</evidence>
<organism evidence="10 11">
    <name type="scientific">Geodia barretti</name>
    <name type="common">Barrett's horny sponge</name>
    <dbReference type="NCBI Taxonomy" id="519541"/>
    <lineage>
        <taxon>Eukaryota</taxon>
        <taxon>Metazoa</taxon>
        <taxon>Porifera</taxon>
        <taxon>Demospongiae</taxon>
        <taxon>Heteroscleromorpha</taxon>
        <taxon>Tetractinellida</taxon>
        <taxon>Astrophorina</taxon>
        <taxon>Geodiidae</taxon>
        <taxon>Geodia</taxon>
    </lineage>
</organism>
<name>A0AA35S9I1_GEOBA</name>
<dbReference type="GO" id="GO:0038039">
    <property type="term" value="C:G protein-coupled receptor heterodimeric complex"/>
    <property type="evidence" value="ECO:0007669"/>
    <property type="project" value="TreeGrafter"/>
</dbReference>
<keyword evidence="2" id="KW-0812">Transmembrane</keyword>
<dbReference type="Gene3D" id="3.40.50.2300">
    <property type="match status" value="2"/>
</dbReference>
<dbReference type="GO" id="GO:0007214">
    <property type="term" value="P:gamma-aminobutyric acid signaling pathway"/>
    <property type="evidence" value="ECO:0007669"/>
    <property type="project" value="TreeGrafter"/>
</dbReference>
<keyword evidence="4" id="KW-0297">G-protein coupled receptor</keyword>
<reference evidence="10" key="1">
    <citation type="submission" date="2023-03" db="EMBL/GenBank/DDBJ databases">
        <authorList>
            <person name="Steffen K."/>
            <person name="Cardenas P."/>
        </authorList>
    </citation>
    <scope>NUCLEOTIDE SEQUENCE</scope>
</reference>
<protein>
    <submittedName>
        <fullName evidence="10">Gamma-aminobutyric acid type B receptor subunit 1</fullName>
    </submittedName>
</protein>
<proteinExistence type="predicted"/>
<evidence type="ECO:0000313" key="10">
    <source>
        <dbReference type="EMBL" id="CAI8024426.1"/>
    </source>
</evidence>
<dbReference type="InterPro" id="IPR001828">
    <property type="entry name" value="ANF_lig-bd_rcpt"/>
</dbReference>
<dbReference type="GO" id="GO:0004965">
    <property type="term" value="F:G protein-coupled GABA receptor activity"/>
    <property type="evidence" value="ECO:0007669"/>
    <property type="project" value="InterPro"/>
</dbReference>
<evidence type="ECO:0000256" key="4">
    <source>
        <dbReference type="ARBA" id="ARBA00023040"/>
    </source>
</evidence>
<evidence type="ECO:0000259" key="9">
    <source>
        <dbReference type="Pfam" id="PF01094"/>
    </source>
</evidence>
<evidence type="ECO:0000256" key="1">
    <source>
        <dbReference type="ARBA" id="ARBA00004370"/>
    </source>
</evidence>
<feature type="domain" description="Receptor ligand binding region" evidence="9">
    <location>
        <begin position="3"/>
        <end position="306"/>
    </location>
</feature>
<dbReference type="PANTHER" id="PTHR10519">
    <property type="entry name" value="GABA-B RECEPTOR"/>
    <property type="match status" value="1"/>
</dbReference>
<dbReference type="Proteomes" id="UP001174909">
    <property type="component" value="Unassembled WGS sequence"/>
</dbReference>
<keyword evidence="6 10" id="KW-0675">Receptor</keyword>
<keyword evidence="8" id="KW-0807">Transducer</keyword>
<dbReference type="PANTHER" id="PTHR10519:SF20">
    <property type="entry name" value="G-PROTEIN COUPLED RECEPTOR 156-RELATED"/>
    <property type="match status" value="1"/>
</dbReference>
<sequence>MLQPGIELAVEQINQREDLLAGYSVNLTVANSACNLKLHTIINFVTTFFYSGVKFAGIVGPLCSDAVKLISPITRQEGVSLLNFHAGSSLQFTDRNRYRYAFSTVTSTKPFIELFLHLMKVNEWESVAVLYEQQTTVYLNAYDSLVEKLPHVYPEGKILFSAPVSEESLPLSSIIHQHLRVVILITTPNIAHKILCLIQRRYPELTFPSYQFILFGDYLGYYRPVSLTLNNHHYKCSAAEIGRVMDRFLLTGLKLDVANSTELVSGVTYAENFQEYEERANGSATLPANALYDGVWSLALALNNSIPRLNEIGLDMVDYTYGHREATDIIRDEVLKLHFQELLDIYHSVKTPGSLLPLFLLNR</sequence>
<dbReference type="EMBL" id="CASHTH010002074">
    <property type="protein sequence ID" value="CAI8024426.1"/>
    <property type="molecule type" value="Genomic_DNA"/>
</dbReference>
<evidence type="ECO:0000256" key="7">
    <source>
        <dbReference type="ARBA" id="ARBA00023180"/>
    </source>
</evidence>
<dbReference type="InterPro" id="IPR002455">
    <property type="entry name" value="GPCR3_GABA-B"/>
</dbReference>
<keyword evidence="11" id="KW-1185">Reference proteome</keyword>
<comment type="subcellular location">
    <subcellularLocation>
        <location evidence="1">Membrane</location>
    </subcellularLocation>
</comment>
<gene>
    <name evidence="10" type="ORF">GBAR_LOCUS14182</name>
</gene>
<evidence type="ECO:0000256" key="3">
    <source>
        <dbReference type="ARBA" id="ARBA00022989"/>
    </source>
</evidence>
<keyword evidence="7" id="KW-0325">Glycoprotein</keyword>
<comment type="caution">
    <text evidence="10">The sequence shown here is derived from an EMBL/GenBank/DDBJ whole genome shotgun (WGS) entry which is preliminary data.</text>
</comment>
<dbReference type="SUPFAM" id="SSF53822">
    <property type="entry name" value="Periplasmic binding protein-like I"/>
    <property type="match status" value="1"/>
</dbReference>
<keyword evidence="5" id="KW-0472">Membrane</keyword>
<evidence type="ECO:0000313" key="11">
    <source>
        <dbReference type="Proteomes" id="UP001174909"/>
    </source>
</evidence>